<feature type="domain" description="Phosphatidic acid phosphatase type 2/haloperoxidase" evidence="8">
    <location>
        <begin position="109"/>
        <end position="310"/>
    </location>
</feature>
<evidence type="ECO:0000256" key="7">
    <source>
        <dbReference type="SAM" id="Phobius"/>
    </source>
</evidence>
<evidence type="ECO:0000256" key="4">
    <source>
        <dbReference type="ARBA" id="ARBA00022989"/>
    </source>
</evidence>
<feature type="region of interest" description="Disordered" evidence="6">
    <location>
        <begin position="353"/>
        <end position="400"/>
    </location>
</feature>
<gene>
    <name evidence="9" type="ORF">EV356DRAFT_494994</name>
</gene>
<accession>A0A6A6GTW7</accession>
<dbReference type="GO" id="GO:0016020">
    <property type="term" value="C:membrane"/>
    <property type="evidence" value="ECO:0007669"/>
    <property type="project" value="UniProtKB-SubCell"/>
</dbReference>
<dbReference type="GO" id="GO:0008195">
    <property type="term" value="F:phosphatidate phosphatase activity"/>
    <property type="evidence" value="ECO:0007669"/>
    <property type="project" value="TreeGrafter"/>
</dbReference>
<sequence>MPFLQLGRPSSRLIFSYLLDWIVILATAGVGGALNFIEPYKRPFSLLNLDIAFPFAPSTVSVKTLVLVAVVAPGLLIFLLSILLIPGPSAIKPLTRGQLWRRKLWEWNVGWMGLGLSLASAYFITQGMKNLFGVARPHMLAVCQPDLSNIDSHIVGGFGQDISARWTLVSASICQTTDTAQLKDSFRSFPSGHSSTSWSGLLYLSLWFCAKFGVRIPTFASRLASPSTSPDHLEGSLPVHRQDADSFPSQRAPSLETASAAPPTYLLVIAFVPIGAAIYITSSRYADFHHHGFDVIFGSLIGITTSMLSFRYYQMPLSHHLTNGWAWGPRSKARAFGVGIGIERYVGEEGWDSSALGRNRRNTRRDENSMDSKEDVEMQRHTRSGSAESRGSAPLVGGNE</sequence>
<dbReference type="AlphaFoldDB" id="A0A6A6GTW7"/>
<evidence type="ECO:0000256" key="3">
    <source>
        <dbReference type="ARBA" id="ARBA00022692"/>
    </source>
</evidence>
<proteinExistence type="inferred from homology"/>
<dbReference type="GO" id="GO:0046839">
    <property type="term" value="P:phospholipid dephosphorylation"/>
    <property type="evidence" value="ECO:0007669"/>
    <property type="project" value="TreeGrafter"/>
</dbReference>
<evidence type="ECO:0000256" key="1">
    <source>
        <dbReference type="ARBA" id="ARBA00004141"/>
    </source>
</evidence>
<evidence type="ECO:0000259" key="8">
    <source>
        <dbReference type="SMART" id="SM00014"/>
    </source>
</evidence>
<dbReference type="Pfam" id="PF01569">
    <property type="entry name" value="PAP2"/>
    <property type="match status" value="1"/>
</dbReference>
<protein>
    <submittedName>
        <fullName evidence="9">PAP2-domain-containing protein</fullName>
    </submittedName>
</protein>
<feature type="transmembrane region" description="Helical" evidence="7">
    <location>
        <begin position="105"/>
        <end position="124"/>
    </location>
</feature>
<feature type="compositionally biased region" description="Basic and acidic residues" evidence="6">
    <location>
        <begin position="364"/>
        <end position="380"/>
    </location>
</feature>
<comment type="similarity">
    <text evidence="2">Belongs to the PA-phosphatase related phosphoesterase family.</text>
</comment>
<name>A0A6A6GTW7_VIRVR</name>
<dbReference type="SMART" id="SM00014">
    <property type="entry name" value="acidPPc"/>
    <property type="match status" value="1"/>
</dbReference>
<reference evidence="9" key="1">
    <citation type="journal article" date="2020" name="Stud. Mycol.">
        <title>101 Dothideomycetes genomes: a test case for predicting lifestyles and emergence of pathogens.</title>
        <authorList>
            <person name="Haridas S."/>
            <person name="Albert R."/>
            <person name="Binder M."/>
            <person name="Bloem J."/>
            <person name="Labutti K."/>
            <person name="Salamov A."/>
            <person name="Andreopoulos B."/>
            <person name="Baker S."/>
            <person name="Barry K."/>
            <person name="Bills G."/>
            <person name="Bluhm B."/>
            <person name="Cannon C."/>
            <person name="Castanera R."/>
            <person name="Culley D."/>
            <person name="Daum C."/>
            <person name="Ezra D."/>
            <person name="Gonzalez J."/>
            <person name="Henrissat B."/>
            <person name="Kuo A."/>
            <person name="Liang C."/>
            <person name="Lipzen A."/>
            <person name="Lutzoni F."/>
            <person name="Magnuson J."/>
            <person name="Mondo S."/>
            <person name="Nolan M."/>
            <person name="Ohm R."/>
            <person name="Pangilinan J."/>
            <person name="Park H.-J."/>
            <person name="Ramirez L."/>
            <person name="Alfaro M."/>
            <person name="Sun H."/>
            <person name="Tritt A."/>
            <person name="Yoshinaga Y."/>
            <person name="Zwiers L.-H."/>
            <person name="Turgeon B."/>
            <person name="Goodwin S."/>
            <person name="Spatafora J."/>
            <person name="Crous P."/>
            <person name="Grigoriev I."/>
        </authorList>
    </citation>
    <scope>NUCLEOTIDE SEQUENCE</scope>
    <source>
        <strain evidence="9">Tuck. ex Michener</strain>
    </source>
</reference>
<dbReference type="InterPro" id="IPR043216">
    <property type="entry name" value="PAP-like"/>
</dbReference>
<keyword evidence="10" id="KW-1185">Reference proteome</keyword>
<dbReference type="Gene3D" id="1.20.144.10">
    <property type="entry name" value="Phosphatidic acid phosphatase type 2/haloperoxidase"/>
    <property type="match status" value="1"/>
</dbReference>
<organism evidence="9 10">
    <name type="scientific">Viridothelium virens</name>
    <name type="common">Speckled blister lichen</name>
    <name type="synonym">Trypethelium virens</name>
    <dbReference type="NCBI Taxonomy" id="1048519"/>
    <lineage>
        <taxon>Eukaryota</taxon>
        <taxon>Fungi</taxon>
        <taxon>Dikarya</taxon>
        <taxon>Ascomycota</taxon>
        <taxon>Pezizomycotina</taxon>
        <taxon>Dothideomycetes</taxon>
        <taxon>Dothideomycetes incertae sedis</taxon>
        <taxon>Trypetheliales</taxon>
        <taxon>Trypetheliaceae</taxon>
        <taxon>Viridothelium</taxon>
    </lineage>
</organism>
<feature type="transmembrane region" description="Helical" evidence="7">
    <location>
        <begin position="264"/>
        <end position="281"/>
    </location>
</feature>
<evidence type="ECO:0000313" key="10">
    <source>
        <dbReference type="Proteomes" id="UP000800092"/>
    </source>
</evidence>
<comment type="subcellular location">
    <subcellularLocation>
        <location evidence="1">Membrane</location>
        <topology evidence="1">Multi-pass membrane protein</topology>
    </subcellularLocation>
</comment>
<feature type="transmembrane region" description="Helical" evidence="7">
    <location>
        <begin position="293"/>
        <end position="313"/>
    </location>
</feature>
<feature type="region of interest" description="Disordered" evidence="6">
    <location>
        <begin position="228"/>
        <end position="254"/>
    </location>
</feature>
<feature type="transmembrane region" description="Helical" evidence="7">
    <location>
        <begin position="65"/>
        <end position="85"/>
    </location>
</feature>
<dbReference type="InterPro" id="IPR000326">
    <property type="entry name" value="PAP2/HPO"/>
</dbReference>
<keyword evidence="5 7" id="KW-0472">Membrane</keyword>
<dbReference type="PANTHER" id="PTHR10165:SF154">
    <property type="entry name" value="PAP2 DOMAIN PROTEIN (AFU_ORTHOLOGUE AFUA_1G09730)"/>
    <property type="match status" value="1"/>
</dbReference>
<dbReference type="CDD" id="cd03390">
    <property type="entry name" value="PAP2_containing_1_like"/>
    <property type="match status" value="1"/>
</dbReference>
<dbReference type="EMBL" id="ML991895">
    <property type="protein sequence ID" value="KAF2228743.1"/>
    <property type="molecule type" value="Genomic_DNA"/>
</dbReference>
<evidence type="ECO:0000256" key="5">
    <source>
        <dbReference type="ARBA" id="ARBA00023136"/>
    </source>
</evidence>
<dbReference type="InterPro" id="IPR036938">
    <property type="entry name" value="PAP2/HPO_sf"/>
</dbReference>
<dbReference type="GO" id="GO:0006644">
    <property type="term" value="P:phospholipid metabolic process"/>
    <property type="evidence" value="ECO:0007669"/>
    <property type="project" value="InterPro"/>
</dbReference>
<dbReference type="SUPFAM" id="SSF48317">
    <property type="entry name" value="Acid phosphatase/Vanadium-dependent haloperoxidase"/>
    <property type="match status" value="1"/>
</dbReference>
<keyword evidence="4 7" id="KW-1133">Transmembrane helix</keyword>
<evidence type="ECO:0000256" key="6">
    <source>
        <dbReference type="SAM" id="MobiDB-lite"/>
    </source>
</evidence>
<keyword evidence="3 7" id="KW-0812">Transmembrane</keyword>
<evidence type="ECO:0000313" key="9">
    <source>
        <dbReference type="EMBL" id="KAF2228743.1"/>
    </source>
</evidence>
<feature type="transmembrane region" description="Helical" evidence="7">
    <location>
        <begin position="12"/>
        <end position="37"/>
    </location>
</feature>
<dbReference type="OrthoDB" id="8907274at2759"/>
<evidence type="ECO:0000256" key="2">
    <source>
        <dbReference type="ARBA" id="ARBA00008816"/>
    </source>
</evidence>
<dbReference type="PANTHER" id="PTHR10165">
    <property type="entry name" value="LIPID PHOSPHATE PHOSPHATASE"/>
    <property type="match status" value="1"/>
</dbReference>
<dbReference type="Proteomes" id="UP000800092">
    <property type="component" value="Unassembled WGS sequence"/>
</dbReference>